<gene>
    <name evidence="2" type="ORF">FWK35_00033262</name>
</gene>
<dbReference type="OrthoDB" id="6613927at2759"/>
<dbReference type="InterPro" id="IPR052035">
    <property type="entry name" value="ZnF_BED_domain_contain"/>
</dbReference>
<dbReference type="InterPro" id="IPR012337">
    <property type="entry name" value="RNaseH-like_sf"/>
</dbReference>
<dbReference type="AlphaFoldDB" id="A0A6G0VTN1"/>
<protein>
    <submittedName>
        <fullName evidence="2">Zinc finger BED domain-containing protein 4-like</fullName>
    </submittedName>
</protein>
<feature type="domain" description="HAT C-terminal dimerisation" evidence="1">
    <location>
        <begin position="433"/>
        <end position="474"/>
    </location>
</feature>
<reference evidence="2 3" key="1">
    <citation type="submission" date="2019-08" db="EMBL/GenBank/DDBJ databases">
        <title>Whole genome of Aphis craccivora.</title>
        <authorList>
            <person name="Voronova N.V."/>
            <person name="Shulinski R.S."/>
            <person name="Bandarenka Y.V."/>
            <person name="Zhorov D.G."/>
            <person name="Warner D."/>
        </authorList>
    </citation>
    <scope>NUCLEOTIDE SEQUENCE [LARGE SCALE GENOMIC DNA]</scope>
    <source>
        <strain evidence="2">180601</strain>
        <tissue evidence="2">Whole Body</tissue>
    </source>
</reference>
<keyword evidence="3" id="KW-1185">Reference proteome</keyword>
<proteinExistence type="predicted"/>
<name>A0A6G0VTN1_APHCR</name>
<evidence type="ECO:0000259" key="1">
    <source>
        <dbReference type="Pfam" id="PF05699"/>
    </source>
</evidence>
<dbReference type="PANTHER" id="PTHR46481">
    <property type="entry name" value="ZINC FINGER BED DOMAIN-CONTAINING PROTEIN 4"/>
    <property type="match status" value="1"/>
</dbReference>
<dbReference type="Pfam" id="PF05699">
    <property type="entry name" value="Dimer_Tnp_hAT"/>
    <property type="match status" value="1"/>
</dbReference>
<organism evidence="2 3">
    <name type="scientific">Aphis craccivora</name>
    <name type="common">Cowpea aphid</name>
    <dbReference type="NCBI Taxonomy" id="307492"/>
    <lineage>
        <taxon>Eukaryota</taxon>
        <taxon>Metazoa</taxon>
        <taxon>Ecdysozoa</taxon>
        <taxon>Arthropoda</taxon>
        <taxon>Hexapoda</taxon>
        <taxon>Insecta</taxon>
        <taxon>Pterygota</taxon>
        <taxon>Neoptera</taxon>
        <taxon>Paraneoptera</taxon>
        <taxon>Hemiptera</taxon>
        <taxon>Sternorrhyncha</taxon>
        <taxon>Aphidomorpha</taxon>
        <taxon>Aphidoidea</taxon>
        <taxon>Aphididae</taxon>
        <taxon>Aphidini</taxon>
        <taxon>Aphis</taxon>
        <taxon>Aphis</taxon>
    </lineage>
</organism>
<dbReference type="EMBL" id="VUJU01013029">
    <property type="protein sequence ID" value="KAF0706115.1"/>
    <property type="molecule type" value="Genomic_DNA"/>
</dbReference>
<sequence>MSVICPGYTIPSRQVFADNKIPALYFEVKRRIKHELNSAQFLSLTFDCWTSNAQQPYIGITAHTINSDWALQTYRMAGTILDVDHTATNLKDIIESTLKDWNIPISKVSAATTDNGTNVIKAVQLMGLNHISCFGHTLNNGVTSSMNLNPVKTIISNISKIRYTFHFSSNLRRLLQDAQIKLDLPQKVMPASCVTRWWTNLPLKSRKIKCLPNCNEQKLILVMCKIFEPLKILGGHMGTEKIVTASSVWPVYTKLGKTLLHTNSSNFTCALTQEKSSRAKNSENFEDSEQLFPILSQCTLMDNNTDSYFNTNEVCGDISDDDVDTHVDSVNTIDNLLDHIENHLKDDINRPFHKRYINKEESRMFLQKICFLDPRYKSAYIDPRDIDTVKISIQLEMDEIGNQAKIKEIKQHFWETDCPVMNNVTDEALNQIELEKYVSLPFISLDADPLQWWKLYHSQLPTVSLLAMKYLCIP</sequence>
<dbReference type="GO" id="GO:0046983">
    <property type="term" value="F:protein dimerization activity"/>
    <property type="evidence" value="ECO:0007669"/>
    <property type="project" value="InterPro"/>
</dbReference>
<dbReference type="InterPro" id="IPR008906">
    <property type="entry name" value="HATC_C_dom"/>
</dbReference>
<comment type="caution">
    <text evidence="2">The sequence shown here is derived from an EMBL/GenBank/DDBJ whole genome shotgun (WGS) entry which is preliminary data.</text>
</comment>
<dbReference type="PANTHER" id="PTHR46481:SF9">
    <property type="entry name" value="ZINC FINGER BED DOMAIN-CONTAINING PROTEIN 1-LIKE"/>
    <property type="match status" value="1"/>
</dbReference>
<dbReference type="SUPFAM" id="SSF53098">
    <property type="entry name" value="Ribonuclease H-like"/>
    <property type="match status" value="1"/>
</dbReference>
<evidence type="ECO:0000313" key="3">
    <source>
        <dbReference type="Proteomes" id="UP000478052"/>
    </source>
</evidence>
<evidence type="ECO:0000313" key="2">
    <source>
        <dbReference type="EMBL" id="KAF0706115.1"/>
    </source>
</evidence>
<dbReference type="Proteomes" id="UP000478052">
    <property type="component" value="Unassembled WGS sequence"/>
</dbReference>
<accession>A0A6G0VTN1</accession>
<feature type="non-terminal residue" evidence="2">
    <location>
        <position position="474"/>
    </location>
</feature>